<dbReference type="RefSeq" id="WP_285524883.1">
    <property type="nucleotide sequence ID" value="NZ_JASNGB010000188.1"/>
</dbReference>
<dbReference type="InterPro" id="IPR050126">
    <property type="entry name" value="Ap4A_hydrolase"/>
</dbReference>
<dbReference type="Gene3D" id="3.60.21.10">
    <property type="match status" value="1"/>
</dbReference>
<evidence type="ECO:0000313" key="3">
    <source>
        <dbReference type="Proteomes" id="UP001302059"/>
    </source>
</evidence>
<keyword evidence="3" id="KW-1185">Reference proteome</keyword>
<dbReference type="InterPro" id="IPR004843">
    <property type="entry name" value="Calcineurin-like_PHP"/>
</dbReference>
<dbReference type="SUPFAM" id="SSF56300">
    <property type="entry name" value="Metallo-dependent phosphatases"/>
    <property type="match status" value="1"/>
</dbReference>
<evidence type="ECO:0000259" key="1">
    <source>
        <dbReference type="Pfam" id="PF00149"/>
    </source>
</evidence>
<dbReference type="EMBL" id="JASNGB010000188">
    <property type="protein sequence ID" value="MDL2345364.1"/>
    <property type="molecule type" value="Genomic_DNA"/>
</dbReference>
<evidence type="ECO:0000313" key="2">
    <source>
        <dbReference type="EMBL" id="MDL2345364.1"/>
    </source>
</evidence>
<dbReference type="Proteomes" id="UP001302059">
    <property type="component" value="Unassembled WGS sequence"/>
</dbReference>
<gene>
    <name evidence="2" type="ORF">QOL99_14575</name>
</gene>
<organism evidence="2 3">
    <name type="scientific">Deinococcus rhizophilus</name>
    <dbReference type="NCBI Taxonomy" id="3049544"/>
    <lineage>
        <taxon>Bacteria</taxon>
        <taxon>Thermotogati</taxon>
        <taxon>Deinococcota</taxon>
        <taxon>Deinococci</taxon>
        <taxon>Deinococcales</taxon>
        <taxon>Deinococcaceae</taxon>
        <taxon>Deinococcus</taxon>
    </lineage>
</organism>
<reference evidence="2 3" key="1">
    <citation type="submission" date="2023-05" db="EMBL/GenBank/DDBJ databases">
        <authorList>
            <person name="Gao F."/>
        </authorList>
    </citation>
    <scope>NUCLEOTIDE SEQUENCE [LARGE SCALE GENOMIC DNA]</scope>
    <source>
        <strain evidence="2 3">MIMF12</strain>
    </source>
</reference>
<name>A0ABT7JNY3_9DEIO</name>
<accession>A0ABT7JNY3</accession>
<proteinExistence type="predicted"/>
<protein>
    <recommendedName>
        <fullName evidence="1">Calcineurin-like phosphoesterase domain-containing protein</fullName>
    </recommendedName>
</protein>
<sequence>MSLSSKTALRPEPRLYGGQVHWTLDAWDGSWLIIPDLHGDAGRLHAALEVAETRYQAARLVFLGDLIDDSPRRREARGLPGTPGAPDASREVLAAVRARVESGRAQVVLGNHEVMAMAAVLDGDQALMDLWWKVGGREAAASYGWNGSGDAGALADDLRWLRDQARLWLEVGPAGQQVLLAHATRPSPERVARGQNRVTDLWPDPTSDDVVWFPLGLQNNPAYAFLAPLPAGFQASVHGHMETPELHRLLDAVGQPALQIDLHPNYDQLCVLTIDALGRVEPQKVSSFVPLRRG</sequence>
<comment type="caution">
    <text evidence="2">The sequence shown here is derived from an EMBL/GenBank/DDBJ whole genome shotgun (WGS) entry which is preliminary data.</text>
</comment>
<dbReference type="InterPro" id="IPR029052">
    <property type="entry name" value="Metallo-depent_PP-like"/>
</dbReference>
<dbReference type="PANTHER" id="PTHR42850">
    <property type="entry name" value="METALLOPHOSPHOESTERASE"/>
    <property type="match status" value="1"/>
</dbReference>
<feature type="domain" description="Calcineurin-like phosphoesterase" evidence="1">
    <location>
        <begin position="32"/>
        <end position="201"/>
    </location>
</feature>
<dbReference type="Pfam" id="PF00149">
    <property type="entry name" value="Metallophos"/>
    <property type="match status" value="1"/>
</dbReference>